<dbReference type="Proteomes" id="UP001139157">
    <property type="component" value="Unassembled WGS sequence"/>
</dbReference>
<dbReference type="AlphaFoldDB" id="A0A9X2E7M3"/>
<gene>
    <name evidence="2" type="ORF">NDR86_16630</name>
</gene>
<proteinExistence type="predicted"/>
<sequence length="270" mass="29258">MGAVAAVGILAAGCGNDRGGTSVAPEKPYPYHPPAEIIDATNVWSSEPGVDLLGEQGLLARAAVESEFIKNATLRVQETYWGFGEALAKDDGRNVGHALSKNLEQASLVGTLNWRLMSLIPKDNGFEAFACMQLRGAAAKFPVIYAPNEVHYVTWTVGSIQSTRVTFSPKKRGQKPQPVARQTAPASPEEPNARHWQGPSVNLFKGWQLNITNSDPADANRCEAWGYTLFPPPSQADKELAEQNRPLGAGFHSVRVARPETLPSYPGWPE</sequence>
<name>A0A9X2E7M3_9NOCA</name>
<accession>A0A9X2E7M3</accession>
<dbReference type="EMBL" id="JAMRXG010000006">
    <property type="protein sequence ID" value="MCM6775101.1"/>
    <property type="molecule type" value="Genomic_DNA"/>
</dbReference>
<evidence type="ECO:0000313" key="2">
    <source>
        <dbReference type="EMBL" id="MCM6775101.1"/>
    </source>
</evidence>
<comment type="caution">
    <text evidence="2">The sequence shown here is derived from an EMBL/GenBank/DDBJ whole genome shotgun (WGS) entry which is preliminary data.</text>
</comment>
<dbReference type="RefSeq" id="WP_251913016.1">
    <property type="nucleotide sequence ID" value="NZ_JAMRXG010000006.1"/>
</dbReference>
<keyword evidence="3" id="KW-1185">Reference proteome</keyword>
<protein>
    <submittedName>
        <fullName evidence="2">Uncharacterized protein</fullName>
    </submittedName>
</protein>
<feature type="region of interest" description="Disordered" evidence="1">
    <location>
        <begin position="166"/>
        <end position="197"/>
    </location>
</feature>
<organism evidence="2 3">
    <name type="scientific">Nocardia pulmonis</name>
    <dbReference type="NCBI Taxonomy" id="2951408"/>
    <lineage>
        <taxon>Bacteria</taxon>
        <taxon>Bacillati</taxon>
        <taxon>Actinomycetota</taxon>
        <taxon>Actinomycetes</taxon>
        <taxon>Mycobacteriales</taxon>
        <taxon>Nocardiaceae</taxon>
        <taxon>Nocardia</taxon>
    </lineage>
</organism>
<reference evidence="2" key="1">
    <citation type="submission" date="2022-06" db="EMBL/GenBank/DDBJ databases">
        <title>Novel species in genus nocardia.</title>
        <authorList>
            <person name="Li F."/>
        </authorList>
    </citation>
    <scope>NUCLEOTIDE SEQUENCE</scope>
    <source>
        <strain evidence="2">CDC141</strain>
    </source>
</reference>
<evidence type="ECO:0000313" key="3">
    <source>
        <dbReference type="Proteomes" id="UP001139157"/>
    </source>
</evidence>
<evidence type="ECO:0000256" key="1">
    <source>
        <dbReference type="SAM" id="MobiDB-lite"/>
    </source>
</evidence>